<evidence type="ECO:0000313" key="1">
    <source>
        <dbReference type="EMBL" id="OMD47922.1"/>
    </source>
</evidence>
<name>A0ABX3HBS0_9BACL</name>
<reference evidence="1 2" key="1">
    <citation type="submission" date="2016-10" db="EMBL/GenBank/DDBJ databases">
        <title>Paenibacillus species isolates.</title>
        <authorList>
            <person name="Beno S.M."/>
        </authorList>
    </citation>
    <scope>NUCLEOTIDE SEQUENCE [LARGE SCALE GENOMIC DNA]</scope>
    <source>
        <strain evidence="1 2">FSL R5-0923</strain>
    </source>
</reference>
<dbReference type="Proteomes" id="UP000187313">
    <property type="component" value="Unassembled WGS sequence"/>
</dbReference>
<accession>A0ABX3HBS0</accession>
<proteinExistence type="predicted"/>
<evidence type="ECO:0000313" key="2">
    <source>
        <dbReference type="Proteomes" id="UP000187313"/>
    </source>
</evidence>
<comment type="caution">
    <text evidence="1">The sequence shown here is derived from an EMBL/GenBank/DDBJ whole genome shotgun (WGS) entry which is preliminary data.</text>
</comment>
<sequence length="100" mass="11967">MFFTLIDKIELPRMGAENERIVIGDLILPSPRLQFLRPRAFYFDHKTSNLYVYIDYLVYYGVDGEKILKPKELKRYLSKITDLNDINDIYINWDIKFVEA</sequence>
<keyword evidence="2" id="KW-1185">Reference proteome</keyword>
<organism evidence="1 2">
    <name type="scientific">Paenibacillus odorifer</name>
    <dbReference type="NCBI Taxonomy" id="189426"/>
    <lineage>
        <taxon>Bacteria</taxon>
        <taxon>Bacillati</taxon>
        <taxon>Bacillota</taxon>
        <taxon>Bacilli</taxon>
        <taxon>Bacillales</taxon>
        <taxon>Paenibacillaceae</taxon>
        <taxon>Paenibacillus</taxon>
    </lineage>
</organism>
<protein>
    <submittedName>
        <fullName evidence="1">Uncharacterized protein</fullName>
    </submittedName>
</protein>
<gene>
    <name evidence="1" type="ORF">BSK51_23550</name>
</gene>
<dbReference type="EMBL" id="MPTD01000017">
    <property type="protein sequence ID" value="OMD47922.1"/>
    <property type="molecule type" value="Genomic_DNA"/>
</dbReference>